<reference evidence="8 9" key="1">
    <citation type="journal article" date="2008" name="Proc. Natl. Acad. Sci. U.S.A.">
        <title>The genome of Cyanothece 51142, a unicellular diazotrophic cyanobacterium important in the marine nitrogen cycle.</title>
        <authorList>
            <person name="Welsh E.A."/>
            <person name="Liberton M."/>
            <person name="Stoeckel J."/>
            <person name="Loh T."/>
            <person name="Elvitigala T."/>
            <person name="Wang C."/>
            <person name="Wollam A."/>
            <person name="Fulton R.S."/>
            <person name="Clifton S.W."/>
            <person name="Jacobs J.M."/>
            <person name="Aurora R."/>
            <person name="Ghosh B.K."/>
            <person name="Sherman L.A."/>
            <person name="Smith R.D."/>
            <person name="Wilson R.K."/>
            <person name="Pakrasi H.B."/>
        </authorList>
    </citation>
    <scope>NUCLEOTIDE SEQUENCE [LARGE SCALE GENOMIC DNA]</scope>
    <source>
        <strain evidence="9">ATCC 51142 / BH68</strain>
    </source>
</reference>
<dbReference type="HOGENOM" id="CLU_006958_0_1_3"/>
<name>B1WUW2_CROS5</name>
<evidence type="ECO:0000256" key="7">
    <source>
        <dbReference type="RuleBase" id="RU000417"/>
    </source>
</evidence>
<feature type="active site" evidence="5">
    <location>
        <position position="108"/>
    </location>
</feature>
<keyword evidence="1 5" id="KW-0489">Methyltransferase</keyword>
<dbReference type="EMBL" id="CP000806">
    <property type="protein sequence ID" value="ACB50563.1"/>
    <property type="molecule type" value="Genomic_DNA"/>
</dbReference>
<dbReference type="KEGG" id="cyt:cce_1213"/>
<gene>
    <name evidence="8" type="ordered locus">cce_1213</name>
</gene>
<dbReference type="PROSITE" id="PS00094">
    <property type="entry name" value="C5_MTASE_1"/>
    <property type="match status" value="1"/>
</dbReference>
<dbReference type="SUPFAM" id="SSF53335">
    <property type="entry name" value="S-adenosyl-L-methionine-dependent methyltransferases"/>
    <property type="match status" value="1"/>
</dbReference>
<dbReference type="STRING" id="43989.cce_1213"/>
<dbReference type="REBASE" id="2903">
    <property type="entry name" value="M.Csp68KIV"/>
</dbReference>
<evidence type="ECO:0000313" key="9">
    <source>
        <dbReference type="Proteomes" id="UP000001203"/>
    </source>
</evidence>
<keyword evidence="2 5" id="KW-0808">Transferase</keyword>
<evidence type="ECO:0000256" key="6">
    <source>
        <dbReference type="RuleBase" id="RU000416"/>
    </source>
</evidence>
<keyword evidence="4" id="KW-0680">Restriction system</keyword>
<sequence length="349" mass="40449">MNNPISVIKHRNNSYLPELLERMNTIYCFNNDWNKKKIIKFVDLFAGIGGMRLGFSRPFTQCVFSSEWDKYAQKTYEANFQEKPFGDINEIHLQDIPDHDILIGGFPCQPFSTIGKREGFLHETQGNLFYNIAQILQAKKPFSFLLENVPGLVTHDKGKTFDIILKTLDSLNYDVRYSILDAALFDLPQVRERIYLVGFCREYLKERVDFTFPMGQTNDVYIDRFIEKNIEGYSISKHLQQSYLFKKDDGRPQIVDQTSQVKVKTFVSTYHKIQRLTGTFVRDGETGLRLLSENECKAIMGLPKDFQFPVSRTQMYRQIGNSVAIPVIHQIADQIYDVISYHSSVISNN</sequence>
<evidence type="ECO:0000256" key="5">
    <source>
        <dbReference type="PROSITE-ProRule" id="PRU01016"/>
    </source>
</evidence>
<dbReference type="InterPro" id="IPR029063">
    <property type="entry name" value="SAM-dependent_MTases_sf"/>
</dbReference>
<dbReference type="eggNOG" id="COG0270">
    <property type="taxonomic scope" value="Bacteria"/>
</dbReference>
<dbReference type="Gene3D" id="3.40.50.150">
    <property type="entry name" value="Vaccinia Virus protein VP39"/>
    <property type="match status" value="1"/>
</dbReference>
<dbReference type="PROSITE" id="PS00095">
    <property type="entry name" value="C5_MTASE_2"/>
    <property type="match status" value="1"/>
</dbReference>
<dbReference type="NCBIfam" id="TIGR00675">
    <property type="entry name" value="dcm"/>
    <property type="match status" value="1"/>
</dbReference>
<dbReference type="InterPro" id="IPR001525">
    <property type="entry name" value="C5_MeTfrase"/>
</dbReference>
<dbReference type="Gene3D" id="3.90.120.10">
    <property type="entry name" value="DNA Methylase, subunit A, domain 2"/>
    <property type="match status" value="1"/>
</dbReference>
<dbReference type="GO" id="GO:0003886">
    <property type="term" value="F:DNA (cytosine-5-)-methyltransferase activity"/>
    <property type="evidence" value="ECO:0007669"/>
    <property type="project" value="UniProtKB-EC"/>
</dbReference>
<evidence type="ECO:0000256" key="4">
    <source>
        <dbReference type="ARBA" id="ARBA00022747"/>
    </source>
</evidence>
<dbReference type="OrthoDB" id="9813719at2"/>
<accession>B1WUW2</accession>
<evidence type="ECO:0000256" key="1">
    <source>
        <dbReference type="ARBA" id="ARBA00022603"/>
    </source>
</evidence>
<proteinExistence type="inferred from homology"/>
<dbReference type="InterPro" id="IPR031303">
    <property type="entry name" value="C5_meth_CS"/>
</dbReference>
<dbReference type="InterPro" id="IPR018117">
    <property type="entry name" value="C5_DNA_meth_AS"/>
</dbReference>
<dbReference type="RefSeq" id="WP_009544042.1">
    <property type="nucleotide sequence ID" value="NC_010546.1"/>
</dbReference>
<dbReference type="GO" id="GO:0009307">
    <property type="term" value="P:DNA restriction-modification system"/>
    <property type="evidence" value="ECO:0007669"/>
    <property type="project" value="UniProtKB-KW"/>
</dbReference>
<dbReference type="Proteomes" id="UP000001203">
    <property type="component" value="Chromosome circular"/>
</dbReference>
<dbReference type="GO" id="GO:0032259">
    <property type="term" value="P:methylation"/>
    <property type="evidence" value="ECO:0007669"/>
    <property type="project" value="UniProtKB-KW"/>
</dbReference>
<dbReference type="CDD" id="cd00315">
    <property type="entry name" value="Cyt_C5_DNA_methylase"/>
    <property type="match status" value="1"/>
</dbReference>
<dbReference type="InterPro" id="IPR050750">
    <property type="entry name" value="C5-MTase"/>
</dbReference>
<dbReference type="PANTHER" id="PTHR46098">
    <property type="entry name" value="TRNA (CYTOSINE(38)-C(5))-METHYLTRANSFERASE"/>
    <property type="match status" value="1"/>
</dbReference>
<dbReference type="PANTHER" id="PTHR46098:SF1">
    <property type="entry name" value="TRNA (CYTOSINE(38)-C(5))-METHYLTRANSFERASE"/>
    <property type="match status" value="1"/>
</dbReference>
<dbReference type="AlphaFoldDB" id="B1WUW2"/>
<keyword evidence="9" id="KW-1185">Reference proteome</keyword>
<evidence type="ECO:0000313" key="8">
    <source>
        <dbReference type="EMBL" id="ACB50563.1"/>
    </source>
</evidence>
<dbReference type="PROSITE" id="PS51679">
    <property type="entry name" value="SAM_MT_C5"/>
    <property type="match status" value="1"/>
</dbReference>
<protein>
    <recommendedName>
        <fullName evidence="7">Cytosine-specific methyltransferase</fullName>
        <ecNumber evidence="7">2.1.1.37</ecNumber>
    </recommendedName>
</protein>
<evidence type="ECO:0000256" key="3">
    <source>
        <dbReference type="ARBA" id="ARBA00022691"/>
    </source>
</evidence>
<evidence type="ECO:0000256" key="2">
    <source>
        <dbReference type="ARBA" id="ARBA00022679"/>
    </source>
</evidence>
<dbReference type="EC" id="2.1.1.37" evidence="7"/>
<comment type="catalytic activity">
    <reaction evidence="7">
        <text>a 2'-deoxycytidine in DNA + S-adenosyl-L-methionine = a 5-methyl-2'-deoxycytidine in DNA + S-adenosyl-L-homocysteine + H(+)</text>
        <dbReference type="Rhea" id="RHEA:13681"/>
        <dbReference type="Rhea" id="RHEA-COMP:11369"/>
        <dbReference type="Rhea" id="RHEA-COMP:11370"/>
        <dbReference type="ChEBI" id="CHEBI:15378"/>
        <dbReference type="ChEBI" id="CHEBI:57856"/>
        <dbReference type="ChEBI" id="CHEBI:59789"/>
        <dbReference type="ChEBI" id="CHEBI:85452"/>
        <dbReference type="ChEBI" id="CHEBI:85454"/>
        <dbReference type="EC" id="2.1.1.37"/>
    </reaction>
</comment>
<keyword evidence="3 5" id="KW-0949">S-adenosyl-L-methionine</keyword>
<comment type="similarity">
    <text evidence="5 6">Belongs to the class I-like SAM-binding methyltransferase superfamily. C5-methyltransferase family.</text>
</comment>
<organism evidence="8 9">
    <name type="scientific">Crocosphaera subtropica (strain ATCC 51142 / BH68)</name>
    <name type="common">Cyanothece sp. (strain ATCC 51142)</name>
    <dbReference type="NCBI Taxonomy" id="43989"/>
    <lineage>
        <taxon>Bacteria</taxon>
        <taxon>Bacillati</taxon>
        <taxon>Cyanobacteriota</taxon>
        <taxon>Cyanophyceae</taxon>
        <taxon>Oscillatoriophycideae</taxon>
        <taxon>Chroococcales</taxon>
        <taxon>Aphanothecaceae</taxon>
        <taxon>Crocosphaera</taxon>
        <taxon>Crocosphaera subtropica</taxon>
    </lineage>
</organism>
<dbReference type="PRINTS" id="PR00105">
    <property type="entry name" value="C5METTRFRASE"/>
</dbReference>
<dbReference type="Pfam" id="PF00145">
    <property type="entry name" value="DNA_methylase"/>
    <property type="match status" value="1"/>
</dbReference>